<name>A0A4Y7LGD8_PAPSO</name>
<protein>
    <submittedName>
        <fullName evidence="8">Uncharacterized protein</fullName>
    </submittedName>
</protein>
<accession>A0A4Y7LGD8</accession>
<proteinExistence type="predicted"/>
<dbReference type="SUPFAM" id="SSF90229">
    <property type="entry name" value="CCCH zinc finger"/>
    <property type="match status" value="1"/>
</dbReference>
<dbReference type="STRING" id="3469.A0A4Y7LGD8"/>
<dbReference type="OrthoDB" id="690722at2759"/>
<feature type="compositionally biased region" description="Polar residues" evidence="5">
    <location>
        <begin position="383"/>
        <end position="394"/>
    </location>
</feature>
<organism evidence="8 9">
    <name type="scientific">Papaver somniferum</name>
    <name type="common">Opium poppy</name>
    <dbReference type="NCBI Taxonomy" id="3469"/>
    <lineage>
        <taxon>Eukaryota</taxon>
        <taxon>Viridiplantae</taxon>
        <taxon>Streptophyta</taxon>
        <taxon>Embryophyta</taxon>
        <taxon>Tracheophyta</taxon>
        <taxon>Spermatophyta</taxon>
        <taxon>Magnoliopsida</taxon>
        <taxon>Ranunculales</taxon>
        <taxon>Papaveraceae</taxon>
        <taxon>Papaveroideae</taxon>
        <taxon>Papaver</taxon>
    </lineage>
</organism>
<feature type="compositionally biased region" description="Basic and acidic residues" evidence="5">
    <location>
        <begin position="304"/>
        <end position="322"/>
    </location>
</feature>
<feature type="domain" description="C3H1-type" evidence="6">
    <location>
        <begin position="400"/>
        <end position="427"/>
    </location>
</feature>
<feature type="compositionally biased region" description="Basic and acidic residues" evidence="5">
    <location>
        <begin position="372"/>
        <end position="382"/>
    </location>
</feature>
<dbReference type="Pfam" id="PF02037">
    <property type="entry name" value="SAP"/>
    <property type="match status" value="1"/>
</dbReference>
<reference evidence="8 9" key="1">
    <citation type="journal article" date="2018" name="Science">
        <title>The opium poppy genome and morphinan production.</title>
        <authorList>
            <person name="Guo L."/>
            <person name="Winzer T."/>
            <person name="Yang X."/>
            <person name="Li Y."/>
            <person name="Ning Z."/>
            <person name="He Z."/>
            <person name="Teodor R."/>
            <person name="Lu Y."/>
            <person name="Bowser T.A."/>
            <person name="Graham I.A."/>
            <person name="Ye K."/>
        </authorList>
    </citation>
    <scope>NUCLEOTIDE SEQUENCE [LARGE SCALE GENOMIC DNA]</scope>
    <source>
        <strain evidence="9">cv. HN1</strain>
        <tissue evidence="8">Leaves</tissue>
    </source>
</reference>
<dbReference type="SUPFAM" id="SSF68906">
    <property type="entry name" value="SAP domain"/>
    <property type="match status" value="1"/>
</dbReference>
<dbReference type="EMBL" id="CM010725">
    <property type="protein sequence ID" value="RZC84563.1"/>
    <property type="molecule type" value="Genomic_DNA"/>
</dbReference>
<feature type="domain" description="C3H1-type" evidence="6">
    <location>
        <begin position="428"/>
        <end position="456"/>
    </location>
</feature>
<dbReference type="Proteomes" id="UP000316621">
    <property type="component" value="Chromosome 11"/>
</dbReference>
<gene>
    <name evidence="8" type="ORF">C5167_047353</name>
</gene>
<feature type="domain" description="SAP" evidence="7">
    <location>
        <begin position="111"/>
        <end position="145"/>
    </location>
</feature>
<dbReference type="Pfam" id="PF18044">
    <property type="entry name" value="zf-CCCH_4"/>
    <property type="match status" value="1"/>
</dbReference>
<keyword evidence="3 4" id="KW-0862">Zinc</keyword>
<keyword evidence="1 4" id="KW-0479">Metal-binding</keyword>
<dbReference type="InterPro" id="IPR003034">
    <property type="entry name" value="SAP_dom"/>
</dbReference>
<keyword evidence="9" id="KW-1185">Reference proteome</keyword>
<dbReference type="Gene3D" id="4.10.1000.10">
    <property type="entry name" value="Zinc finger, CCCH-type"/>
    <property type="match status" value="1"/>
</dbReference>
<evidence type="ECO:0000256" key="3">
    <source>
        <dbReference type="ARBA" id="ARBA00022833"/>
    </source>
</evidence>
<evidence type="ECO:0000256" key="4">
    <source>
        <dbReference type="PROSITE-ProRule" id="PRU00723"/>
    </source>
</evidence>
<evidence type="ECO:0000313" key="9">
    <source>
        <dbReference type="Proteomes" id="UP000316621"/>
    </source>
</evidence>
<dbReference type="Gene3D" id="1.10.720.30">
    <property type="entry name" value="SAP domain"/>
    <property type="match status" value="1"/>
</dbReference>
<feature type="region of interest" description="Disordered" evidence="5">
    <location>
        <begin position="367"/>
        <end position="394"/>
    </location>
</feature>
<dbReference type="PANTHER" id="PTHR35323:SF5">
    <property type="entry name" value="ZINC FINGER CCCH DOMAIN-CONTAINING PROTEIN 62"/>
    <property type="match status" value="1"/>
</dbReference>
<dbReference type="PANTHER" id="PTHR35323">
    <property type="entry name" value="SAP DOMAIN-CONTAINING PROTEIN"/>
    <property type="match status" value="1"/>
</dbReference>
<evidence type="ECO:0000259" key="7">
    <source>
        <dbReference type="PROSITE" id="PS50800"/>
    </source>
</evidence>
<dbReference type="AlphaFoldDB" id="A0A4Y7LGD8"/>
<feature type="compositionally biased region" description="Polar residues" evidence="5">
    <location>
        <begin position="326"/>
        <end position="342"/>
    </location>
</feature>
<dbReference type="InterPro" id="IPR036855">
    <property type="entry name" value="Znf_CCCH_sf"/>
</dbReference>
<feature type="region of interest" description="Disordered" evidence="5">
    <location>
        <begin position="304"/>
        <end position="352"/>
    </location>
</feature>
<dbReference type="InterPro" id="IPR036361">
    <property type="entry name" value="SAP_dom_sf"/>
</dbReference>
<dbReference type="Pfam" id="PF24766">
    <property type="entry name" value="DUF7699"/>
    <property type="match status" value="1"/>
</dbReference>
<feature type="region of interest" description="Disordered" evidence="5">
    <location>
        <begin position="270"/>
        <end position="290"/>
    </location>
</feature>
<dbReference type="OMA" id="CKYLHED"/>
<feature type="zinc finger region" description="C3H1-type" evidence="4">
    <location>
        <begin position="400"/>
        <end position="427"/>
    </location>
</feature>
<evidence type="ECO:0000313" key="8">
    <source>
        <dbReference type="EMBL" id="RZC84563.1"/>
    </source>
</evidence>
<evidence type="ECO:0000256" key="2">
    <source>
        <dbReference type="ARBA" id="ARBA00022771"/>
    </source>
</evidence>
<dbReference type="PROSITE" id="PS50800">
    <property type="entry name" value="SAP"/>
    <property type="match status" value="1"/>
</dbReference>
<feature type="compositionally biased region" description="Acidic residues" evidence="5">
    <location>
        <begin position="11"/>
        <end position="41"/>
    </location>
</feature>
<dbReference type="Gramene" id="RZC84563">
    <property type="protein sequence ID" value="RZC84563"/>
    <property type="gene ID" value="C5167_047353"/>
</dbReference>
<evidence type="ECO:0000259" key="6">
    <source>
        <dbReference type="PROSITE" id="PS50103"/>
    </source>
</evidence>
<sequence length="460" mass="52372">MEKINQKLPLSDEEEESGSEESGAVDDDSEEDTTSVDDDSEETRSIPPRLPLKKTKSRIPKVIEYGNDGEEPDGVEIKVPKTSKKKKVPELNAKDARSIETIEKIIAGGQLEKLKVEQCKVYLRKNGLRLMGKKGVLIDRIKEHLGIINGGGEQKYPESSFVCDCKGDACTGDVVMFEQNVYEMYNVASRSAAGPSCGTRTVVGRVVRESYGCAKQQHTFTIEVLWSKGVKPLPALHPLLIKGRNLYKLKTMRQLWADEEMRNKVLLEKHSRGSVARSNRKTRTQQKEKRTLCAVCRQRVSKIEKSTVPEPKRRMSPDELEMKPASQLQNQLPSVSTRQPTQIGEHKPALPPKIVVTEVRMNTRMDSITTKQHPDGSRKSKDNNQSNGYQVANTNLGRAPSQRHVCKYYPQGRCYFGDRCKYLHEKPPIKRQLCRYYVRGRCYRHGENCKSLHERRWGKY</sequence>
<evidence type="ECO:0000256" key="1">
    <source>
        <dbReference type="ARBA" id="ARBA00022723"/>
    </source>
</evidence>
<feature type="region of interest" description="Disordered" evidence="5">
    <location>
        <begin position="1"/>
        <end position="58"/>
    </location>
</feature>
<dbReference type="SMART" id="SM00356">
    <property type="entry name" value="ZnF_C3H1"/>
    <property type="match status" value="2"/>
</dbReference>
<evidence type="ECO:0000256" key="5">
    <source>
        <dbReference type="SAM" id="MobiDB-lite"/>
    </source>
</evidence>
<dbReference type="GO" id="GO:0008270">
    <property type="term" value="F:zinc ion binding"/>
    <property type="evidence" value="ECO:0007669"/>
    <property type="project" value="UniProtKB-KW"/>
</dbReference>
<dbReference type="PROSITE" id="PS50103">
    <property type="entry name" value="ZF_C3H1"/>
    <property type="match status" value="2"/>
</dbReference>
<dbReference type="InterPro" id="IPR000571">
    <property type="entry name" value="Znf_CCCH"/>
</dbReference>
<dbReference type="InterPro" id="IPR041367">
    <property type="entry name" value="Znf-CCCH_4"/>
</dbReference>
<feature type="zinc finger region" description="C3H1-type" evidence="4">
    <location>
        <begin position="428"/>
        <end position="456"/>
    </location>
</feature>
<dbReference type="InterPro" id="IPR056116">
    <property type="entry name" value="DUF7699"/>
</dbReference>
<keyword evidence="2 4" id="KW-0863">Zinc-finger</keyword>